<organism evidence="8 9">
    <name type="scientific">Piromyces finnis</name>
    <dbReference type="NCBI Taxonomy" id="1754191"/>
    <lineage>
        <taxon>Eukaryota</taxon>
        <taxon>Fungi</taxon>
        <taxon>Fungi incertae sedis</taxon>
        <taxon>Chytridiomycota</taxon>
        <taxon>Chytridiomycota incertae sedis</taxon>
        <taxon>Neocallimastigomycetes</taxon>
        <taxon>Neocallimastigales</taxon>
        <taxon>Neocallimastigaceae</taxon>
        <taxon>Piromyces</taxon>
    </lineage>
</organism>
<comment type="similarity">
    <text evidence="1">Belongs to the NAD kinase family.</text>
</comment>
<reference evidence="8 9" key="2">
    <citation type="submission" date="2016-08" db="EMBL/GenBank/DDBJ databases">
        <title>Pervasive Adenine N6-methylation of Active Genes in Fungi.</title>
        <authorList>
            <consortium name="DOE Joint Genome Institute"/>
            <person name="Mondo S.J."/>
            <person name="Dannebaum R.O."/>
            <person name="Kuo R.C."/>
            <person name="Labutti K."/>
            <person name="Haridas S."/>
            <person name="Kuo A."/>
            <person name="Salamov A."/>
            <person name="Ahrendt S.R."/>
            <person name="Lipzen A."/>
            <person name="Sullivan W."/>
            <person name="Andreopoulos W.B."/>
            <person name="Clum A."/>
            <person name="Lindquist E."/>
            <person name="Daum C."/>
            <person name="Ramamoorthy G.K."/>
            <person name="Gryganskyi A."/>
            <person name="Culley D."/>
            <person name="Magnuson J.K."/>
            <person name="James T.Y."/>
            <person name="O'Malley M.A."/>
            <person name="Stajich J.E."/>
            <person name="Spatafora J.W."/>
            <person name="Visel A."/>
            <person name="Grigoriev I.V."/>
        </authorList>
    </citation>
    <scope>NUCLEOTIDE SEQUENCE [LARGE SCALE GENOMIC DNA]</scope>
    <source>
        <strain evidence="9">finn</strain>
    </source>
</reference>
<keyword evidence="5" id="KW-0067">ATP-binding</keyword>
<comment type="caution">
    <text evidence="8">The sequence shown here is derived from an EMBL/GenBank/DDBJ whole genome shotgun (WGS) entry which is preliminary data.</text>
</comment>
<dbReference type="GO" id="GO:0003951">
    <property type="term" value="F:NAD+ kinase activity"/>
    <property type="evidence" value="ECO:0007669"/>
    <property type="project" value="InterPro"/>
</dbReference>
<dbReference type="InterPro" id="IPR002504">
    <property type="entry name" value="NADK"/>
</dbReference>
<dbReference type="Proteomes" id="UP000193719">
    <property type="component" value="Unassembled WGS sequence"/>
</dbReference>
<gene>
    <name evidence="8" type="ORF">BCR36DRAFT_371338</name>
</gene>
<dbReference type="STRING" id="1754191.A0A1Y1V5Y8"/>
<evidence type="ECO:0000256" key="3">
    <source>
        <dbReference type="ARBA" id="ARBA00022741"/>
    </source>
</evidence>
<keyword evidence="6" id="KW-0521">NADP</keyword>
<dbReference type="PANTHER" id="PTHR20275">
    <property type="entry name" value="NAD KINASE"/>
    <property type="match status" value="1"/>
</dbReference>
<proteinExistence type="inferred from homology"/>
<dbReference type="EMBL" id="MCFH01000028">
    <property type="protein sequence ID" value="ORX48086.1"/>
    <property type="molecule type" value="Genomic_DNA"/>
</dbReference>
<dbReference type="InterPro" id="IPR016064">
    <property type="entry name" value="NAD/diacylglycerol_kinase_sf"/>
</dbReference>
<dbReference type="InterPro" id="IPR017437">
    <property type="entry name" value="ATP-NAD_kinase_PpnK-typ_C"/>
</dbReference>
<dbReference type="FunFam" id="2.60.200.30:FF:000009">
    <property type="entry name" value="Poly(P)/ATP NAD kinase"/>
    <property type="match status" value="1"/>
</dbReference>
<dbReference type="InterPro" id="IPR017438">
    <property type="entry name" value="ATP-NAD_kinase_N"/>
</dbReference>
<dbReference type="GO" id="GO:0019674">
    <property type="term" value="P:NAD+ metabolic process"/>
    <property type="evidence" value="ECO:0007669"/>
    <property type="project" value="InterPro"/>
</dbReference>
<dbReference type="Pfam" id="PF20143">
    <property type="entry name" value="NAD_kinase_C"/>
    <property type="match status" value="1"/>
</dbReference>
<evidence type="ECO:0000256" key="5">
    <source>
        <dbReference type="ARBA" id="ARBA00022840"/>
    </source>
</evidence>
<evidence type="ECO:0000256" key="7">
    <source>
        <dbReference type="ARBA" id="ARBA00023027"/>
    </source>
</evidence>
<keyword evidence="2" id="KW-0808">Transferase</keyword>
<keyword evidence="7" id="KW-0520">NAD</keyword>
<dbReference type="Pfam" id="PF01513">
    <property type="entry name" value="NAD_kinase"/>
    <property type="match status" value="1"/>
</dbReference>
<dbReference type="HAMAP" id="MF_00361">
    <property type="entry name" value="NAD_kinase"/>
    <property type="match status" value="1"/>
</dbReference>
<reference evidence="8 9" key="1">
    <citation type="submission" date="2016-08" db="EMBL/GenBank/DDBJ databases">
        <title>Genomes of anaerobic fungi encode conserved fungal cellulosomes for biomass hydrolysis.</title>
        <authorList>
            <consortium name="DOE Joint Genome Institute"/>
            <person name="Haitjema C.H."/>
            <person name="Gilmore S.P."/>
            <person name="Henske J.K."/>
            <person name="Solomon K.V."/>
            <person name="De Groot R."/>
            <person name="Kuo A."/>
            <person name="Mondo S.J."/>
            <person name="Salamov A.A."/>
            <person name="Labutti K."/>
            <person name="Zhao Z."/>
            <person name="Chiniquy J."/>
            <person name="Barry K."/>
            <person name="Brewer H.M."/>
            <person name="Purvine S.O."/>
            <person name="Wright A.T."/>
            <person name="Boxma B."/>
            <person name="Van Alen T."/>
            <person name="Hackstein J.H."/>
            <person name="Baker S.E."/>
            <person name="Grigoriev I.V."/>
            <person name="O'Malley M.A."/>
        </authorList>
    </citation>
    <scope>NUCLEOTIDE SEQUENCE [LARGE SCALE GENOMIC DNA]</scope>
    <source>
        <strain evidence="9">finn</strain>
    </source>
</reference>
<evidence type="ECO:0000313" key="9">
    <source>
        <dbReference type="Proteomes" id="UP000193719"/>
    </source>
</evidence>
<keyword evidence="3" id="KW-0547">Nucleotide-binding</keyword>
<dbReference type="GO" id="GO:0006741">
    <property type="term" value="P:NADP+ biosynthetic process"/>
    <property type="evidence" value="ECO:0007669"/>
    <property type="project" value="InterPro"/>
</dbReference>
<evidence type="ECO:0000256" key="2">
    <source>
        <dbReference type="ARBA" id="ARBA00022679"/>
    </source>
</evidence>
<evidence type="ECO:0000256" key="6">
    <source>
        <dbReference type="ARBA" id="ARBA00022857"/>
    </source>
</evidence>
<dbReference type="Gene3D" id="3.40.50.10330">
    <property type="entry name" value="Probable inorganic polyphosphate/atp-NAD kinase, domain 1"/>
    <property type="match status" value="1"/>
</dbReference>
<keyword evidence="9" id="KW-1185">Reference proteome</keyword>
<dbReference type="Gene3D" id="2.60.200.30">
    <property type="entry name" value="Probable inorganic polyphosphate/atp-NAD kinase, domain 2"/>
    <property type="match status" value="1"/>
</dbReference>
<evidence type="ECO:0000256" key="4">
    <source>
        <dbReference type="ARBA" id="ARBA00022777"/>
    </source>
</evidence>
<protein>
    <submittedName>
        <fullName evidence="8">ATP-NAD kinase</fullName>
    </submittedName>
</protein>
<evidence type="ECO:0000313" key="8">
    <source>
        <dbReference type="EMBL" id="ORX48086.1"/>
    </source>
</evidence>
<dbReference type="GO" id="GO:0005524">
    <property type="term" value="F:ATP binding"/>
    <property type="evidence" value="ECO:0007669"/>
    <property type="project" value="UniProtKB-KW"/>
</dbReference>
<dbReference type="OrthoDB" id="24581at2759"/>
<dbReference type="AlphaFoldDB" id="A0A1Y1V5Y8"/>
<accession>A0A1Y1V5Y8</accession>
<sequence length="618" mass="70349">MSLKKLENPQSVMIISKAQDNHVIRLTQQLVYWLVMSPKSEEQEIRASREIHIYIDGNLAHNPIFNYEKLLKIHPDFRRLLHFWTPQFCAETVGLYDLIDFIITLGGDGTVLYASWLFQNSQVPPVIPIHMGSLGFFTVFNFNYVFIILSRLLSNNEASNNKEDEIKEEDRNDMSSGYSGFLNGYKGKSNTFIGLENCKSSSEEFYTEGKSGLYFNNRVRFECTIWRCAKRKGADDPELIAYKQRQRERKRIQLELDRIIPVKPTEKGDDVINQFKTEYKTDIDNKSDDLFAGPEEQKFDNLPDNHTSGDHQVSLNPASKQQLSYLHSPSFIYTPPNDINFKDRYSRPVPTETFHILNDVVVDRGPSAYMSHMELYGNNRHLTTVQADGLVVATPTGSTAYSLSAGGPIVHPQVQTMIVTPICPHTLSFRPMLLPNDIELKIMVPKDSRNTAWASFDGRHRIELKQGDFITVTSSRYPMPTICLNGQSNDWYNSLRRCLKWNDRVRQKAFTSQDSYIPGPISVSALKSELDDAINSIMENASALHQNTANSNNGGEGSESVTIKEIPMTHPLFYNSYDPNSRFSDNDLLYHSNLYSNPNTNNSDNLGAKVSYHDIGFV</sequence>
<evidence type="ECO:0000256" key="1">
    <source>
        <dbReference type="ARBA" id="ARBA00010995"/>
    </source>
</evidence>
<dbReference type="SUPFAM" id="SSF111331">
    <property type="entry name" value="NAD kinase/diacylglycerol kinase-like"/>
    <property type="match status" value="2"/>
</dbReference>
<dbReference type="PANTHER" id="PTHR20275:SF0">
    <property type="entry name" value="NAD KINASE"/>
    <property type="match status" value="1"/>
</dbReference>
<name>A0A1Y1V5Y8_9FUNG</name>
<keyword evidence="4 8" id="KW-0418">Kinase</keyword>